<dbReference type="InterPro" id="IPR001969">
    <property type="entry name" value="Aspartic_peptidase_AS"/>
</dbReference>
<evidence type="ECO:0000256" key="6">
    <source>
        <dbReference type="ARBA" id="ARBA00022801"/>
    </source>
</evidence>
<dbReference type="AlphaFoldDB" id="A0AAD4TIR9"/>
<feature type="domain" description="Peptidase A1" evidence="9">
    <location>
        <begin position="98"/>
        <end position="449"/>
    </location>
</feature>
<evidence type="ECO:0000313" key="11">
    <source>
        <dbReference type="Proteomes" id="UP001202328"/>
    </source>
</evidence>
<reference evidence="10" key="1">
    <citation type="submission" date="2022-04" db="EMBL/GenBank/DDBJ databases">
        <title>A functionally conserved STORR gene fusion in Papaver species that diverged 16.8 million years ago.</title>
        <authorList>
            <person name="Catania T."/>
        </authorList>
    </citation>
    <scope>NUCLEOTIDE SEQUENCE</scope>
    <source>
        <strain evidence="10">S-188037</strain>
    </source>
</reference>
<dbReference type="GO" id="GO:0005576">
    <property type="term" value="C:extracellular region"/>
    <property type="evidence" value="ECO:0007669"/>
    <property type="project" value="UniProtKB-SubCell"/>
</dbReference>
<accession>A0AAD4TIR9</accession>
<dbReference type="FunFam" id="2.40.70.10:FF:000031">
    <property type="entry name" value="Aspartyl protease AED1"/>
    <property type="match status" value="1"/>
</dbReference>
<protein>
    <recommendedName>
        <fullName evidence="9">Peptidase A1 domain-containing protein</fullName>
    </recommendedName>
</protein>
<dbReference type="InterPro" id="IPR033121">
    <property type="entry name" value="PEPTIDASE_A1"/>
</dbReference>
<dbReference type="Proteomes" id="UP001202328">
    <property type="component" value="Unassembled WGS sequence"/>
</dbReference>
<keyword evidence="8" id="KW-1133">Transmembrane helix</keyword>
<dbReference type="Pfam" id="PF14541">
    <property type="entry name" value="TAXi_C"/>
    <property type="match status" value="1"/>
</dbReference>
<evidence type="ECO:0000256" key="7">
    <source>
        <dbReference type="ARBA" id="ARBA00023180"/>
    </source>
</evidence>
<dbReference type="EMBL" id="JAJJMB010001160">
    <property type="protein sequence ID" value="KAI3958423.1"/>
    <property type="molecule type" value="Genomic_DNA"/>
</dbReference>
<evidence type="ECO:0000259" key="9">
    <source>
        <dbReference type="PROSITE" id="PS51767"/>
    </source>
</evidence>
<keyword evidence="3" id="KW-0964">Secreted</keyword>
<dbReference type="FunFam" id="2.40.70.10:FF:000050">
    <property type="entry name" value="Aspartic proteinase CDR1"/>
    <property type="match status" value="1"/>
</dbReference>
<dbReference type="PROSITE" id="PS51767">
    <property type="entry name" value="PEPTIDASE_A1"/>
    <property type="match status" value="1"/>
</dbReference>
<name>A0AAD4TIR9_9MAGN</name>
<evidence type="ECO:0000256" key="5">
    <source>
        <dbReference type="ARBA" id="ARBA00022750"/>
    </source>
</evidence>
<keyword evidence="4" id="KW-0645">Protease</keyword>
<dbReference type="PROSITE" id="PS00141">
    <property type="entry name" value="ASP_PROTEASE"/>
    <property type="match status" value="1"/>
</dbReference>
<dbReference type="Gene3D" id="2.40.70.10">
    <property type="entry name" value="Acid Proteases"/>
    <property type="match status" value="2"/>
</dbReference>
<comment type="caution">
    <text evidence="10">The sequence shown here is derived from an EMBL/GenBank/DDBJ whole genome shotgun (WGS) entry which is preliminary data.</text>
</comment>
<keyword evidence="8" id="KW-0472">Membrane</keyword>
<dbReference type="GO" id="GO:0006508">
    <property type="term" value="P:proteolysis"/>
    <property type="evidence" value="ECO:0007669"/>
    <property type="project" value="UniProtKB-KW"/>
</dbReference>
<dbReference type="PANTHER" id="PTHR47967:SF128">
    <property type="entry name" value="ASPARTIC PROTEINASE CDR1-LIKE"/>
    <property type="match status" value="1"/>
</dbReference>
<dbReference type="CDD" id="cd05476">
    <property type="entry name" value="pepsin_A_like_plant"/>
    <property type="match status" value="1"/>
</dbReference>
<evidence type="ECO:0000256" key="4">
    <source>
        <dbReference type="ARBA" id="ARBA00022670"/>
    </source>
</evidence>
<dbReference type="Pfam" id="PF14543">
    <property type="entry name" value="TAXi_N"/>
    <property type="match status" value="1"/>
</dbReference>
<dbReference type="InterPro" id="IPR021109">
    <property type="entry name" value="Peptidase_aspartic_dom_sf"/>
</dbReference>
<gene>
    <name evidence="10" type="ORF">MKW98_011111</name>
</gene>
<dbReference type="InterPro" id="IPR032861">
    <property type="entry name" value="TAXi_N"/>
</dbReference>
<keyword evidence="5" id="KW-0064">Aspartyl protease</keyword>
<dbReference type="GO" id="GO:0004190">
    <property type="term" value="F:aspartic-type endopeptidase activity"/>
    <property type="evidence" value="ECO:0007669"/>
    <property type="project" value="UniProtKB-KW"/>
</dbReference>
<evidence type="ECO:0000256" key="2">
    <source>
        <dbReference type="ARBA" id="ARBA00007447"/>
    </source>
</evidence>
<dbReference type="InterPro" id="IPR051708">
    <property type="entry name" value="Plant_Aspart_Prot_A1"/>
</dbReference>
<dbReference type="PANTHER" id="PTHR47967">
    <property type="entry name" value="OS07G0603500 PROTEIN-RELATED"/>
    <property type="match status" value="1"/>
</dbReference>
<keyword evidence="7" id="KW-0325">Glycoprotein</keyword>
<dbReference type="InterPro" id="IPR034161">
    <property type="entry name" value="Pepsin-like_plant"/>
</dbReference>
<sequence length="456" mass="48974">MAAYNFSIVHLSVFFCYTISLVSFVYGGGFSVDLIHRDSPLSPFYSSRDKASDRAESSIRRSIERCSHFSKKKPTSENSSNKLGNITSTVVPGVVGDYLMLLAVGTPALPLLAVADTGSDIIWFQCTPCDVCFPQTFSPVFAPENSSTYENIPCATKECDALSSVSNLIPCDGNACKYNASYGDGSISIGNFARETLTFQSTESTESVVSVTNMAFGCGHNNTGIFSALGAGLVGLDAGPFSLVSQLGPAIDHKFSYCLVNVNANRIASKLTFGSNPKLVSGSKVVSTPIIFKENQSFYFLTLEAISVGGIRIPFNTSTSSNNEVLLQKGNIIIDSGSTVTSLPTDFYAAFEAEMKKAITVDPVIDPNTSLRLCYPGDSDPSLVPSVTAHFTDADIVLNPLNLFQLNGDNDELACLAFLPTDDVAIYGNIVQNNFIVEYDLVNKLVSFMSTDCQME</sequence>
<evidence type="ECO:0000256" key="3">
    <source>
        <dbReference type="ARBA" id="ARBA00022525"/>
    </source>
</evidence>
<organism evidence="10 11">
    <name type="scientific">Papaver atlanticum</name>
    <dbReference type="NCBI Taxonomy" id="357466"/>
    <lineage>
        <taxon>Eukaryota</taxon>
        <taxon>Viridiplantae</taxon>
        <taxon>Streptophyta</taxon>
        <taxon>Embryophyta</taxon>
        <taxon>Tracheophyta</taxon>
        <taxon>Spermatophyta</taxon>
        <taxon>Magnoliopsida</taxon>
        <taxon>Ranunculales</taxon>
        <taxon>Papaveraceae</taxon>
        <taxon>Papaveroideae</taxon>
        <taxon>Papaver</taxon>
    </lineage>
</organism>
<dbReference type="InterPro" id="IPR032799">
    <property type="entry name" value="TAXi_C"/>
</dbReference>
<evidence type="ECO:0000313" key="10">
    <source>
        <dbReference type="EMBL" id="KAI3958423.1"/>
    </source>
</evidence>
<keyword evidence="8" id="KW-0812">Transmembrane</keyword>
<proteinExistence type="inferred from homology"/>
<evidence type="ECO:0000256" key="8">
    <source>
        <dbReference type="SAM" id="Phobius"/>
    </source>
</evidence>
<comment type="subcellular location">
    <subcellularLocation>
        <location evidence="1">Secreted</location>
    </subcellularLocation>
</comment>
<keyword evidence="6" id="KW-0378">Hydrolase</keyword>
<evidence type="ECO:0000256" key="1">
    <source>
        <dbReference type="ARBA" id="ARBA00004613"/>
    </source>
</evidence>
<dbReference type="SUPFAM" id="SSF50630">
    <property type="entry name" value="Acid proteases"/>
    <property type="match status" value="1"/>
</dbReference>
<comment type="similarity">
    <text evidence="2">Belongs to the peptidase A1 family.</text>
</comment>
<keyword evidence="11" id="KW-1185">Reference proteome</keyword>
<feature type="transmembrane region" description="Helical" evidence="8">
    <location>
        <begin position="6"/>
        <end position="27"/>
    </location>
</feature>